<evidence type="ECO:0000313" key="7">
    <source>
        <dbReference type="Proteomes" id="UP000196027"/>
    </source>
</evidence>
<dbReference type="SUPFAM" id="SSF103039">
    <property type="entry name" value="CheC-like"/>
    <property type="match status" value="1"/>
</dbReference>
<dbReference type="RefSeq" id="WP_087462062.1">
    <property type="nucleotide sequence ID" value="NZ_CP021425.1"/>
</dbReference>
<dbReference type="InterPro" id="IPR050595">
    <property type="entry name" value="Bact_response_regulator"/>
</dbReference>
<dbReference type="AlphaFoldDB" id="A0A1Y0IA67"/>
<dbReference type="InterPro" id="IPR001789">
    <property type="entry name" value="Sig_transdc_resp-reg_receiver"/>
</dbReference>
<sequence length="356" mass="38573">MTTPVLICDDSTVARKQMARSLPDNWDVDISFAEHGEDGLKALKAGKGDILFLDLNMPVMDGYAVLEAICKQDIPTMVIVVSGDIQPEARERVKKLGAIDFIKKPVEKEQVAKILTDYGLYSPMAISGTEGSPGTGNTSDTPQQSPSKQKITQALASMGQVDLRDCVQELANVAMGQAADLLARLLNVFVVLPIPKVNYLEVSELEMALSISTEDNTYSAVCQGFIGSGIAGEALLIFSDSSFTDMAKLVNYTGEINSQVELELLMEVASILIGACTNGIAHQLDIAFSVGHPMILGQHINVSELIRSNAGRWKKTMTIEITYAIENYDISCDLLLLLTEDSMDSLERKASYLLAS</sequence>
<dbReference type="PANTHER" id="PTHR44591:SF24">
    <property type="entry name" value="PROTEIN-GLUTAMATE METHYLESTERASE_PROTEIN-GLUTAMINE GLUTAMINASE 1"/>
    <property type="match status" value="1"/>
</dbReference>
<dbReference type="Gene3D" id="3.40.50.2300">
    <property type="match status" value="1"/>
</dbReference>
<dbReference type="SMART" id="SM00448">
    <property type="entry name" value="REC"/>
    <property type="match status" value="1"/>
</dbReference>
<dbReference type="Proteomes" id="UP000196027">
    <property type="component" value="Chromosome"/>
</dbReference>
<dbReference type="PROSITE" id="PS50110">
    <property type="entry name" value="RESPONSE_REGULATORY"/>
    <property type="match status" value="1"/>
</dbReference>
<dbReference type="CDD" id="cd17593">
    <property type="entry name" value="REC_CheC-like"/>
    <property type="match status" value="1"/>
</dbReference>
<keyword evidence="7" id="KW-1185">Reference proteome</keyword>
<dbReference type="Gene3D" id="3.40.1550.10">
    <property type="entry name" value="CheC-like"/>
    <property type="match status" value="1"/>
</dbReference>
<dbReference type="InterPro" id="IPR011006">
    <property type="entry name" value="CheY-like_superfamily"/>
</dbReference>
<dbReference type="Pfam" id="PF00072">
    <property type="entry name" value="Response_reg"/>
    <property type="match status" value="1"/>
</dbReference>
<feature type="modified residue" description="4-aspartylphosphate" evidence="3">
    <location>
        <position position="54"/>
    </location>
</feature>
<evidence type="ECO:0000259" key="5">
    <source>
        <dbReference type="PROSITE" id="PS50110"/>
    </source>
</evidence>
<accession>A0A1Y0IA67</accession>
<name>A0A1Y0IA67_9GAMM</name>
<dbReference type="CDD" id="cd17910">
    <property type="entry name" value="CheC_ClassII"/>
    <property type="match status" value="1"/>
</dbReference>
<dbReference type="GO" id="GO:0006935">
    <property type="term" value="P:chemotaxis"/>
    <property type="evidence" value="ECO:0007669"/>
    <property type="project" value="UniProtKB-KW"/>
</dbReference>
<feature type="region of interest" description="Disordered" evidence="4">
    <location>
        <begin position="129"/>
        <end position="150"/>
    </location>
</feature>
<protein>
    <submittedName>
        <fullName evidence="6">Response regulator</fullName>
    </submittedName>
</protein>
<dbReference type="KEGG" id="ome:OLMES_3097"/>
<evidence type="ECO:0000313" key="6">
    <source>
        <dbReference type="EMBL" id="ARU57140.1"/>
    </source>
</evidence>
<dbReference type="PANTHER" id="PTHR44591">
    <property type="entry name" value="STRESS RESPONSE REGULATOR PROTEIN 1"/>
    <property type="match status" value="1"/>
</dbReference>
<keyword evidence="1" id="KW-0145">Chemotaxis</keyword>
<organism evidence="6 7">
    <name type="scientific">Oleiphilus messinensis</name>
    <dbReference type="NCBI Taxonomy" id="141451"/>
    <lineage>
        <taxon>Bacteria</taxon>
        <taxon>Pseudomonadati</taxon>
        <taxon>Pseudomonadota</taxon>
        <taxon>Gammaproteobacteria</taxon>
        <taxon>Oceanospirillales</taxon>
        <taxon>Oleiphilaceae</taxon>
        <taxon>Oleiphilus</taxon>
    </lineage>
</organism>
<evidence type="ECO:0000256" key="1">
    <source>
        <dbReference type="ARBA" id="ARBA00022500"/>
    </source>
</evidence>
<evidence type="ECO:0000256" key="4">
    <source>
        <dbReference type="SAM" id="MobiDB-lite"/>
    </source>
</evidence>
<evidence type="ECO:0000256" key="2">
    <source>
        <dbReference type="ARBA" id="ARBA00022553"/>
    </source>
</evidence>
<reference evidence="6 7" key="1">
    <citation type="submission" date="2017-05" db="EMBL/GenBank/DDBJ databases">
        <title>Genomic insights into alkan degradation activity of Oleiphilus messinensis.</title>
        <authorList>
            <person name="Kozyavkin S.A."/>
            <person name="Slesarev A.I."/>
            <person name="Golyshin P.N."/>
            <person name="Korzhenkov A."/>
            <person name="Golyshina O.N."/>
            <person name="Toshchakov S.V."/>
        </authorList>
    </citation>
    <scope>NUCLEOTIDE SEQUENCE [LARGE SCALE GENOMIC DNA]</scope>
    <source>
        <strain evidence="6 7">ME102</strain>
    </source>
</reference>
<feature type="domain" description="Response regulatory" evidence="5">
    <location>
        <begin position="4"/>
        <end position="119"/>
    </location>
</feature>
<dbReference type="InterPro" id="IPR028976">
    <property type="entry name" value="CheC-like_sf"/>
</dbReference>
<dbReference type="GO" id="GO:0000160">
    <property type="term" value="P:phosphorelay signal transduction system"/>
    <property type="evidence" value="ECO:0007669"/>
    <property type="project" value="InterPro"/>
</dbReference>
<evidence type="ECO:0000256" key="3">
    <source>
        <dbReference type="PROSITE-ProRule" id="PRU00169"/>
    </source>
</evidence>
<proteinExistence type="predicted"/>
<dbReference type="EMBL" id="CP021425">
    <property type="protein sequence ID" value="ARU57140.1"/>
    <property type="molecule type" value="Genomic_DNA"/>
</dbReference>
<dbReference type="OrthoDB" id="281471at2"/>
<dbReference type="SUPFAM" id="SSF52172">
    <property type="entry name" value="CheY-like"/>
    <property type="match status" value="1"/>
</dbReference>
<gene>
    <name evidence="6" type="ORF">OLMES_3097</name>
</gene>
<keyword evidence="2 3" id="KW-0597">Phosphoprotein</keyword>